<dbReference type="HOGENOM" id="CLU_1544818_0_0_14"/>
<evidence type="ECO:0000256" key="1">
    <source>
        <dbReference type="SAM" id="Coils"/>
    </source>
</evidence>
<dbReference type="KEGG" id="mhb:MHM_03410"/>
<accession>G8C3G1</accession>
<organism evidence="2">
    <name type="scientific">Candidatus Mycoplasma haematominutum 'Birmingham 1'</name>
    <dbReference type="NCBI Taxonomy" id="1116213"/>
    <lineage>
        <taxon>Bacteria</taxon>
        <taxon>Bacillati</taxon>
        <taxon>Mycoplasmatota</taxon>
        <taxon>Mollicutes</taxon>
        <taxon>Mycoplasmataceae</taxon>
        <taxon>Mycoplasma</taxon>
    </lineage>
</organism>
<protein>
    <submittedName>
        <fullName evidence="2">Uncharacterized protein</fullName>
    </submittedName>
</protein>
<keyword evidence="1" id="KW-0175">Coiled coil</keyword>
<gene>
    <name evidence="2" type="ORF">MHM_03410</name>
</gene>
<dbReference type="AlphaFoldDB" id="G8C3G1"/>
<proteinExistence type="predicted"/>
<evidence type="ECO:0000313" key="2">
    <source>
        <dbReference type="EMBL" id="CCE66859.1"/>
    </source>
</evidence>
<reference evidence="2" key="1">
    <citation type="submission" date="2011-11" db="EMBL/GenBank/DDBJ databases">
        <title>Complete genome sequence of Candidatus Mycoplasma haemominutum.</title>
        <authorList>
            <person name="Barker E.N."/>
            <person name="Darby A.C."/>
            <person name="Helps C.R."/>
            <person name="Peters I.R."/>
            <person name="Hughes M.A."/>
            <person name="Radford A.D."/>
            <person name="Novacco M."/>
            <person name="Boretti F."/>
            <person name="Hofmann-Lehmann R."/>
            <person name="Tasker S."/>
        </authorList>
    </citation>
    <scope>NUCLEOTIDE SEQUENCE</scope>
    <source>
        <strain evidence="2">Birmingham 1</strain>
    </source>
</reference>
<feature type="coiled-coil region" evidence="1">
    <location>
        <begin position="36"/>
        <end position="66"/>
    </location>
</feature>
<name>G8C3G1_9MOLU</name>
<reference evidence="2" key="2">
    <citation type="submission" date="2011-11" db="EMBL/GenBank/DDBJ databases">
        <authorList>
            <person name="Barker E."/>
        </authorList>
    </citation>
    <scope>NUCLEOTIDE SEQUENCE</scope>
    <source>
        <strain evidence="2">Birmingham 1</strain>
    </source>
</reference>
<dbReference type="PATRIC" id="fig|1116213.3.peg.366"/>
<dbReference type="EMBL" id="HE613254">
    <property type="protein sequence ID" value="CCE66859.1"/>
    <property type="molecule type" value="Genomic_DNA"/>
</dbReference>
<sequence>MINGELKIVILKQKLELQRANLQEILPFKLSGGGGTEASSTALKQLQEAAEKIKQEKEKLKKLFVGTGALNFATIHNQSYLERKHSAYEKGLLALQELQRQFNEEIQKIDNSSKSETDTLNENYTKLQSSITKWEEFKKVTSAIHRWRGDIQNSICVLSPSSTQGNCVFPKNL</sequence>